<feature type="transmembrane region" description="Helical" evidence="1">
    <location>
        <begin position="283"/>
        <end position="301"/>
    </location>
</feature>
<evidence type="ECO:0000256" key="1">
    <source>
        <dbReference type="SAM" id="Phobius"/>
    </source>
</evidence>
<protein>
    <submittedName>
        <fullName evidence="2">DUF2975 domain-containing protein</fullName>
    </submittedName>
</protein>
<keyword evidence="1" id="KW-0812">Transmembrane</keyword>
<organism evidence="2 3">
    <name type="scientific">Spirosoma soli</name>
    <dbReference type="NCBI Taxonomy" id="1770529"/>
    <lineage>
        <taxon>Bacteria</taxon>
        <taxon>Pseudomonadati</taxon>
        <taxon>Bacteroidota</taxon>
        <taxon>Cytophagia</taxon>
        <taxon>Cytophagales</taxon>
        <taxon>Cytophagaceae</taxon>
        <taxon>Spirosoma</taxon>
    </lineage>
</organism>
<sequence length="361" mass="42592">MKRIHLIPFLSISFLILYRGCIWLGLLFLLISSPLWQEAYWRWSVHKNGWPVDGPHIVYDTAANQTNYESGVIIRGKSVDFPFTIRKSEIENEVRYTVNDSVGRHLWIKTAAQLKQGPDSLWQVIRSAEQLSERQQKAKIDSTLRANPEVYIIKKRNGYYVKEPSFMSYFPFRMAGGYGPMPKSVLIKNWQNNNANDWEFRFIDSPTVKVRQQPLQLSHDYYLTFEYRTWRQFKTIPISAILLNRLQFLLAWMALLIGFYQLKRLFEDLSENRYFGPQQSRRINRVGWVLICYFTGNILLINAQNLYVRSYFAKQNFHVHDGFIPVFPDNWSLLLSGLTLLVLAHVFDYGRQLKEENELTI</sequence>
<feature type="transmembrane region" description="Helical" evidence="1">
    <location>
        <begin position="331"/>
        <end position="350"/>
    </location>
</feature>
<dbReference type="Pfam" id="PF11188">
    <property type="entry name" value="DUF2975"/>
    <property type="match status" value="1"/>
</dbReference>
<dbReference type="RefSeq" id="WP_381519003.1">
    <property type="nucleotide sequence ID" value="NZ_JBHULN010000001.1"/>
</dbReference>
<dbReference type="Proteomes" id="UP001597469">
    <property type="component" value="Unassembled WGS sequence"/>
</dbReference>
<gene>
    <name evidence="2" type="ORF">ACFSUS_03290</name>
</gene>
<keyword evidence="1" id="KW-0472">Membrane</keyword>
<accession>A0ABW5LXX9</accession>
<keyword evidence="3" id="KW-1185">Reference proteome</keyword>
<name>A0ABW5LXX9_9BACT</name>
<feature type="transmembrane region" description="Helical" evidence="1">
    <location>
        <begin position="242"/>
        <end position="262"/>
    </location>
</feature>
<dbReference type="EMBL" id="JBHULN010000001">
    <property type="protein sequence ID" value="MFD2569640.1"/>
    <property type="molecule type" value="Genomic_DNA"/>
</dbReference>
<feature type="transmembrane region" description="Helical" evidence="1">
    <location>
        <begin position="12"/>
        <end position="36"/>
    </location>
</feature>
<evidence type="ECO:0000313" key="3">
    <source>
        <dbReference type="Proteomes" id="UP001597469"/>
    </source>
</evidence>
<dbReference type="InterPro" id="IPR021354">
    <property type="entry name" value="DUF2975"/>
</dbReference>
<keyword evidence="1" id="KW-1133">Transmembrane helix</keyword>
<evidence type="ECO:0000313" key="2">
    <source>
        <dbReference type="EMBL" id="MFD2569640.1"/>
    </source>
</evidence>
<comment type="caution">
    <text evidence="2">The sequence shown here is derived from an EMBL/GenBank/DDBJ whole genome shotgun (WGS) entry which is preliminary data.</text>
</comment>
<proteinExistence type="predicted"/>
<reference evidence="3" key="1">
    <citation type="journal article" date="2019" name="Int. J. Syst. Evol. Microbiol.">
        <title>The Global Catalogue of Microorganisms (GCM) 10K type strain sequencing project: providing services to taxonomists for standard genome sequencing and annotation.</title>
        <authorList>
            <consortium name="The Broad Institute Genomics Platform"/>
            <consortium name="The Broad Institute Genome Sequencing Center for Infectious Disease"/>
            <person name="Wu L."/>
            <person name="Ma J."/>
        </authorList>
    </citation>
    <scope>NUCLEOTIDE SEQUENCE [LARGE SCALE GENOMIC DNA]</scope>
    <source>
        <strain evidence="3">KCTC 42805</strain>
    </source>
</reference>